<accession>A0A383DLV1</accession>
<proteinExistence type="predicted"/>
<dbReference type="EMBL" id="UINC01218432">
    <property type="protein sequence ID" value="SVE45451.1"/>
    <property type="molecule type" value="Genomic_DNA"/>
</dbReference>
<gene>
    <name evidence="1" type="ORF">METZ01_LOCUS498305</name>
</gene>
<name>A0A383DLV1_9ZZZZ</name>
<dbReference type="PROSITE" id="PS51257">
    <property type="entry name" value="PROKAR_LIPOPROTEIN"/>
    <property type="match status" value="1"/>
</dbReference>
<sequence>MAKMNKILIASLAMLIISSCASGPPPPPPKYKPIGMISRVEPGTYTTTVYGLTEKDATEKANKDAKGICGDNHDEEYFSIVATETEDLSAKSEDKGAGIAGALGGMMKIQQNQGKENAKVVLTFKCG</sequence>
<organism evidence="1">
    <name type="scientific">marine metagenome</name>
    <dbReference type="NCBI Taxonomy" id="408172"/>
    <lineage>
        <taxon>unclassified sequences</taxon>
        <taxon>metagenomes</taxon>
        <taxon>ecological metagenomes</taxon>
    </lineage>
</organism>
<protein>
    <submittedName>
        <fullName evidence="1">Uncharacterized protein</fullName>
    </submittedName>
</protein>
<evidence type="ECO:0000313" key="1">
    <source>
        <dbReference type="EMBL" id="SVE45451.1"/>
    </source>
</evidence>
<dbReference type="AlphaFoldDB" id="A0A383DLV1"/>
<reference evidence="1" key="1">
    <citation type="submission" date="2018-05" db="EMBL/GenBank/DDBJ databases">
        <authorList>
            <person name="Lanie J.A."/>
            <person name="Ng W.-L."/>
            <person name="Kazmierczak K.M."/>
            <person name="Andrzejewski T.M."/>
            <person name="Davidsen T.M."/>
            <person name="Wayne K.J."/>
            <person name="Tettelin H."/>
            <person name="Glass J.I."/>
            <person name="Rusch D."/>
            <person name="Podicherti R."/>
            <person name="Tsui H.-C.T."/>
            <person name="Winkler M.E."/>
        </authorList>
    </citation>
    <scope>NUCLEOTIDE SEQUENCE</scope>
</reference>